<evidence type="ECO:0000256" key="2">
    <source>
        <dbReference type="ARBA" id="ARBA00023002"/>
    </source>
</evidence>
<proteinExistence type="inferred from homology"/>
<dbReference type="EMBL" id="WTYR01000001">
    <property type="protein sequence ID" value="MXP09186.1"/>
    <property type="molecule type" value="Genomic_DNA"/>
</dbReference>
<evidence type="ECO:0000313" key="4">
    <source>
        <dbReference type="EMBL" id="MXP09186.1"/>
    </source>
</evidence>
<evidence type="ECO:0000259" key="3">
    <source>
        <dbReference type="SMART" id="SM00822"/>
    </source>
</evidence>
<evidence type="ECO:0000313" key="5">
    <source>
        <dbReference type="Proteomes" id="UP000429229"/>
    </source>
</evidence>
<comment type="caution">
    <text evidence="4">The sequence shown here is derived from an EMBL/GenBank/DDBJ whole genome shotgun (WGS) entry which is preliminary data.</text>
</comment>
<evidence type="ECO:0000256" key="1">
    <source>
        <dbReference type="ARBA" id="ARBA00006484"/>
    </source>
</evidence>
<accession>A0A6I4U087</accession>
<dbReference type="FunFam" id="3.40.50.720:FF:000084">
    <property type="entry name" value="Short-chain dehydrogenase reductase"/>
    <property type="match status" value="1"/>
</dbReference>
<dbReference type="GO" id="GO:0016491">
    <property type="term" value="F:oxidoreductase activity"/>
    <property type="evidence" value="ECO:0007669"/>
    <property type="project" value="UniProtKB-KW"/>
</dbReference>
<protein>
    <submittedName>
        <fullName evidence="4">SDR family oxidoreductase</fullName>
    </submittedName>
</protein>
<keyword evidence="2" id="KW-0560">Oxidoreductase</keyword>
<dbReference type="Gene3D" id="3.40.50.720">
    <property type="entry name" value="NAD(P)-binding Rossmann-like Domain"/>
    <property type="match status" value="1"/>
</dbReference>
<dbReference type="OrthoDB" id="9803333at2"/>
<gene>
    <name evidence="4" type="ORF">GRI68_03220</name>
</gene>
<dbReference type="Proteomes" id="UP000429229">
    <property type="component" value="Unassembled WGS sequence"/>
</dbReference>
<dbReference type="Pfam" id="PF13561">
    <property type="entry name" value="adh_short_C2"/>
    <property type="match status" value="1"/>
</dbReference>
<dbReference type="SMART" id="SM00822">
    <property type="entry name" value="PKS_KR"/>
    <property type="match status" value="1"/>
</dbReference>
<organism evidence="4 5">
    <name type="scientific">Alteriqipengyuania halimionae</name>
    <dbReference type="NCBI Taxonomy" id="1926630"/>
    <lineage>
        <taxon>Bacteria</taxon>
        <taxon>Pseudomonadati</taxon>
        <taxon>Pseudomonadota</taxon>
        <taxon>Alphaproteobacteria</taxon>
        <taxon>Sphingomonadales</taxon>
        <taxon>Erythrobacteraceae</taxon>
        <taxon>Alteriqipengyuania</taxon>
    </lineage>
</organism>
<name>A0A6I4U087_9SPHN</name>
<dbReference type="CDD" id="cd05233">
    <property type="entry name" value="SDR_c"/>
    <property type="match status" value="1"/>
</dbReference>
<reference evidence="4 5" key="1">
    <citation type="submission" date="2019-12" db="EMBL/GenBank/DDBJ databases">
        <title>Genomic-based taxomic classification of the family Erythrobacteraceae.</title>
        <authorList>
            <person name="Xu L."/>
        </authorList>
    </citation>
    <scope>NUCLEOTIDE SEQUENCE [LARGE SCALE GENOMIC DNA]</scope>
    <source>
        <strain evidence="4 5">LMG 29519</strain>
    </source>
</reference>
<dbReference type="PANTHER" id="PTHR43477">
    <property type="entry name" value="DIHYDROANTICAPSIN 7-DEHYDROGENASE"/>
    <property type="match status" value="1"/>
</dbReference>
<sequence length="249" mass="26110">MNRFDGKTVLITGGTSGFGLSAAKSIAEEGGTVAVTGMSEDHLQDARDALPDGTMVLKNDASDPDAATELAEKVKSELGSLDGLWLNAGYGAFRPNQKNDAEFFDEIMNTNVRGPVLQMAQLMDAVADNGAVLLTSSVAPYLGQANGAVYAATKAACLALARSWSGAMADRGVRVNSVAPGPIDTNFMEGLGLSDEKKEKFVEQIKEQVPLGRFGSSDEVANVALFLLSDAASYVTGSEYFVDGGLTKR</sequence>
<dbReference type="PANTHER" id="PTHR43477:SF1">
    <property type="entry name" value="DIHYDROANTICAPSIN 7-DEHYDROGENASE"/>
    <property type="match status" value="1"/>
</dbReference>
<dbReference type="AlphaFoldDB" id="A0A6I4U087"/>
<feature type="domain" description="Ketoreductase" evidence="3">
    <location>
        <begin position="7"/>
        <end position="186"/>
    </location>
</feature>
<comment type="similarity">
    <text evidence="1">Belongs to the short-chain dehydrogenases/reductases (SDR) family.</text>
</comment>
<dbReference type="SUPFAM" id="SSF51735">
    <property type="entry name" value="NAD(P)-binding Rossmann-fold domains"/>
    <property type="match status" value="1"/>
</dbReference>
<keyword evidence="5" id="KW-1185">Reference proteome</keyword>
<dbReference type="InterPro" id="IPR057326">
    <property type="entry name" value="KR_dom"/>
</dbReference>
<dbReference type="RefSeq" id="WP_160615821.1">
    <property type="nucleotide sequence ID" value="NZ_WTYR01000001.1"/>
</dbReference>
<dbReference type="InterPro" id="IPR002347">
    <property type="entry name" value="SDR_fam"/>
</dbReference>
<dbReference type="PRINTS" id="PR00081">
    <property type="entry name" value="GDHRDH"/>
</dbReference>
<dbReference type="InterPro" id="IPR036291">
    <property type="entry name" value="NAD(P)-bd_dom_sf"/>
</dbReference>
<dbReference type="InterPro" id="IPR051122">
    <property type="entry name" value="SDR_DHRS6-like"/>
</dbReference>